<accession>A0AAN8V290</accession>
<reference evidence="2 3" key="1">
    <citation type="submission" date="2023-12" db="EMBL/GenBank/DDBJ databases">
        <title>A high-quality genome assembly for Dillenia turbinata (Dilleniales).</title>
        <authorList>
            <person name="Chanderbali A."/>
        </authorList>
    </citation>
    <scope>NUCLEOTIDE SEQUENCE [LARGE SCALE GENOMIC DNA]</scope>
    <source>
        <strain evidence="2">LSX21</strain>
        <tissue evidence="2">Leaf</tissue>
    </source>
</reference>
<dbReference type="Proteomes" id="UP001370490">
    <property type="component" value="Unassembled WGS sequence"/>
</dbReference>
<keyword evidence="3" id="KW-1185">Reference proteome</keyword>
<dbReference type="AlphaFoldDB" id="A0AAN8V290"/>
<sequence>MCISQQGNCCQNIKASKAAGDGKDPVTAQMIANMYASMRSEINQIYSKIMESEMEKKKEVAKFKAKYTIRIREADNDVKDEDGQKEGSLQGVPDGPAVYAWFVQRRVRPCYANAIEHVSSVQLLRAFAFL</sequence>
<organism evidence="2 3">
    <name type="scientific">Dillenia turbinata</name>
    <dbReference type="NCBI Taxonomy" id="194707"/>
    <lineage>
        <taxon>Eukaryota</taxon>
        <taxon>Viridiplantae</taxon>
        <taxon>Streptophyta</taxon>
        <taxon>Embryophyta</taxon>
        <taxon>Tracheophyta</taxon>
        <taxon>Spermatophyta</taxon>
        <taxon>Magnoliopsida</taxon>
        <taxon>eudicotyledons</taxon>
        <taxon>Gunneridae</taxon>
        <taxon>Pentapetalae</taxon>
        <taxon>Dilleniales</taxon>
        <taxon>Dilleniaceae</taxon>
        <taxon>Dillenia</taxon>
    </lineage>
</organism>
<dbReference type="PANTHER" id="PTHR13303">
    <property type="entry name" value="PREFOLDIN SUBUNIT 2"/>
    <property type="match status" value="1"/>
</dbReference>
<dbReference type="GO" id="GO:0006457">
    <property type="term" value="P:protein folding"/>
    <property type="evidence" value="ECO:0007669"/>
    <property type="project" value="InterPro"/>
</dbReference>
<keyword evidence="1" id="KW-0143">Chaperone</keyword>
<dbReference type="InterPro" id="IPR027235">
    <property type="entry name" value="PFD2"/>
</dbReference>
<proteinExistence type="predicted"/>
<protein>
    <submittedName>
        <fullName evidence="2">Uncharacterized protein</fullName>
    </submittedName>
</protein>
<name>A0AAN8V290_9MAGN</name>
<dbReference type="GO" id="GO:0016272">
    <property type="term" value="C:prefoldin complex"/>
    <property type="evidence" value="ECO:0007669"/>
    <property type="project" value="InterPro"/>
</dbReference>
<comment type="caution">
    <text evidence="2">The sequence shown here is derived from an EMBL/GenBank/DDBJ whole genome shotgun (WGS) entry which is preliminary data.</text>
</comment>
<evidence type="ECO:0000313" key="2">
    <source>
        <dbReference type="EMBL" id="KAK6920083.1"/>
    </source>
</evidence>
<dbReference type="EMBL" id="JBAMMX010000021">
    <property type="protein sequence ID" value="KAK6920083.1"/>
    <property type="molecule type" value="Genomic_DNA"/>
</dbReference>
<gene>
    <name evidence="2" type="ORF">RJ641_015987</name>
</gene>
<evidence type="ECO:0000256" key="1">
    <source>
        <dbReference type="ARBA" id="ARBA00023186"/>
    </source>
</evidence>
<evidence type="ECO:0000313" key="3">
    <source>
        <dbReference type="Proteomes" id="UP001370490"/>
    </source>
</evidence>